<dbReference type="InterPro" id="IPR003501">
    <property type="entry name" value="PTS_EIIB_2/3"/>
</dbReference>
<evidence type="ECO:0000313" key="3">
    <source>
        <dbReference type="EMBL" id="NYE05744.1"/>
    </source>
</evidence>
<evidence type="ECO:0000256" key="1">
    <source>
        <dbReference type="ARBA" id="ARBA00022679"/>
    </source>
</evidence>
<dbReference type="Gene3D" id="3.40.50.2300">
    <property type="match status" value="1"/>
</dbReference>
<dbReference type="GO" id="GO:0008982">
    <property type="term" value="F:protein-N(PI)-phosphohistidine-sugar phosphotransferase activity"/>
    <property type="evidence" value="ECO:0007669"/>
    <property type="project" value="InterPro"/>
</dbReference>
<organism evidence="3 4">
    <name type="scientific">Neobacillus niacini</name>
    <dbReference type="NCBI Taxonomy" id="86668"/>
    <lineage>
        <taxon>Bacteria</taxon>
        <taxon>Bacillati</taxon>
        <taxon>Bacillota</taxon>
        <taxon>Bacilli</taxon>
        <taxon>Bacillales</taxon>
        <taxon>Bacillaceae</taxon>
        <taxon>Neobacillus</taxon>
    </lineage>
</organism>
<dbReference type="AlphaFoldDB" id="A0A852TES6"/>
<dbReference type="CDD" id="cd05563">
    <property type="entry name" value="PTS_IIB_ascorbate"/>
    <property type="match status" value="1"/>
</dbReference>
<evidence type="ECO:0000313" key="4">
    <source>
        <dbReference type="Proteomes" id="UP000548423"/>
    </source>
</evidence>
<dbReference type="InterPro" id="IPR013011">
    <property type="entry name" value="PTS_EIIB_2"/>
</dbReference>
<gene>
    <name evidence="3" type="ORF">F4694_002519</name>
</gene>
<keyword evidence="1" id="KW-0808">Transferase</keyword>
<dbReference type="InterPro" id="IPR036095">
    <property type="entry name" value="PTS_EIIB-like_sf"/>
</dbReference>
<sequence length="95" mass="10070">MNIVAVCGMGFGTSLMLLMEVQAIGKKHGFTINGEAVDLGSAKGKTCDFMVASSEIAAELSDEAVEVVAINNLLDKDEIERKVMPVIEKLAKGVK</sequence>
<protein>
    <submittedName>
        <fullName evidence="3">PTS system ascorbate-specific IIB component</fullName>
    </submittedName>
</protein>
<feature type="domain" description="PTS EIIB type-2" evidence="2">
    <location>
        <begin position="1"/>
        <end position="91"/>
    </location>
</feature>
<dbReference type="GO" id="GO:0009401">
    <property type="term" value="P:phosphoenolpyruvate-dependent sugar phosphotransferase system"/>
    <property type="evidence" value="ECO:0007669"/>
    <property type="project" value="InterPro"/>
</dbReference>
<evidence type="ECO:0000259" key="2">
    <source>
        <dbReference type="PROSITE" id="PS51099"/>
    </source>
</evidence>
<reference evidence="4" key="2">
    <citation type="submission" date="2020-08" db="EMBL/GenBank/DDBJ databases">
        <title>The Agave Microbiome: Exploring the role of microbial communities in plant adaptations to desert environments.</title>
        <authorList>
            <person name="Partida-Martinez L.P."/>
        </authorList>
    </citation>
    <scope>NUCLEOTIDE SEQUENCE [LARGE SCALE GENOMIC DNA]</scope>
    <source>
        <strain evidence="4">AT2.8</strain>
    </source>
</reference>
<comment type="caution">
    <text evidence="3">The sequence shown here is derived from an EMBL/GenBank/DDBJ whole genome shotgun (WGS) entry which is preliminary data.</text>
</comment>
<accession>A0A852TES6</accession>
<proteinExistence type="predicted"/>
<reference evidence="4" key="1">
    <citation type="submission" date="2020-07" db="EMBL/GenBank/DDBJ databases">
        <authorList>
            <person name="Partida-Martinez L."/>
            <person name="Huntemann M."/>
            <person name="Clum A."/>
            <person name="Wang J."/>
            <person name="Palaniappan K."/>
            <person name="Ritter S."/>
            <person name="Chen I.-M."/>
            <person name="Stamatis D."/>
            <person name="Reddy T."/>
            <person name="O'Malley R."/>
            <person name="Daum C."/>
            <person name="Shapiro N."/>
            <person name="Ivanova N."/>
            <person name="Kyrpides N."/>
            <person name="Woyke T."/>
        </authorList>
    </citation>
    <scope>NUCLEOTIDE SEQUENCE [LARGE SCALE GENOMIC DNA]</scope>
    <source>
        <strain evidence="4">AT2.8</strain>
    </source>
</reference>
<dbReference type="Pfam" id="PF02302">
    <property type="entry name" value="PTS_IIB"/>
    <property type="match status" value="1"/>
</dbReference>
<dbReference type="Proteomes" id="UP000548423">
    <property type="component" value="Unassembled WGS sequence"/>
</dbReference>
<dbReference type="SUPFAM" id="SSF52794">
    <property type="entry name" value="PTS system IIB component-like"/>
    <property type="match status" value="1"/>
</dbReference>
<name>A0A852TES6_9BACI</name>
<dbReference type="EMBL" id="JACCBX010000005">
    <property type="protein sequence ID" value="NYE05744.1"/>
    <property type="molecule type" value="Genomic_DNA"/>
</dbReference>
<dbReference type="PROSITE" id="PS51099">
    <property type="entry name" value="PTS_EIIB_TYPE_2"/>
    <property type="match status" value="1"/>
</dbReference>